<accession>A0A423UMQ0</accession>
<evidence type="ECO:0000313" key="8">
    <source>
        <dbReference type="Proteomes" id="UP000285258"/>
    </source>
</evidence>
<dbReference type="EMBL" id="QIBW01000002">
    <property type="protein sequence ID" value="ROT91461.1"/>
    <property type="molecule type" value="Genomic_DNA"/>
</dbReference>
<name>A0A423UMQ0_9ACTN</name>
<feature type="binding site" evidence="4">
    <location>
        <position position="325"/>
    </location>
    <ligand>
        <name>S-adenosyl-L-methionine</name>
        <dbReference type="ChEBI" id="CHEBI:59789"/>
    </ligand>
</feature>
<dbReference type="CDD" id="cd02440">
    <property type="entry name" value="AdoMet_MTases"/>
    <property type="match status" value="1"/>
</dbReference>
<evidence type="ECO:0000256" key="4">
    <source>
        <dbReference type="PROSITE-ProRule" id="PRU01024"/>
    </source>
</evidence>
<dbReference type="InterPro" id="IPR030390">
    <property type="entry name" value="MeTrfase_TrmA_AS"/>
</dbReference>
<evidence type="ECO:0000313" key="7">
    <source>
        <dbReference type="EMBL" id="ROT91461.1"/>
    </source>
</evidence>
<dbReference type="FunFam" id="3.40.50.150:FF:000009">
    <property type="entry name" value="23S rRNA (Uracil(1939)-C(5))-methyltransferase RlmD"/>
    <property type="match status" value="1"/>
</dbReference>
<feature type="region of interest" description="Disordered" evidence="6">
    <location>
        <begin position="1"/>
        <end position="27"/>
    </location>
</feature>
<dbReference type="InterPro" id="IPR010280">
    <property type="entry name" value="U5_MeTrfase_fam"/>
</dbReference>
<feature type="binding site" evidence="4">
    <location>
        <position position="303"/>
    </location>
    <ligand>
        <name>S-adenosyl-L-methionine</name>
        <dbReference type="ChEBI" id="CHEBI:59789"/>
    </ligand>
</feature>
<dbReference type="PANTHER" id="PTHR11061">
    <property type="entry name" value="RNA M5U METHYLTRANSFERASE"/>
    <property type="match status" value="1"/>
</dbReference>
<dbReference type="AlphaFoldDB" id="A0A423UMQ0"/>
<comment type="caution">
    <text evidence="7">The sequence shown here is derived from an EMBL/GenBank/DDBJ whole genome shotgun (WGS) entry which is preliminary data.</text>
</comment>
<sequence length="446" mass="48500">MTKRLQDAHALHGPDRPRKGSEGAGAGTPVCPHAQTCGACQHVNEPYAAQLARKDARVAELFGGFEGAELRPILGMDDPFRYRNKVVSPYAPGKKLPGAAPGGRAEKGKGSRGDRAREARGRRTAGRARHEILCGMYAAHSHRIVPTDGCLVENEQAKQIILAIRSLMPRFGIEPYREDAHSGFLRHAVVRVGHTSGEMLVTLVTNGREFPGSRAFCRELVKRCAGITTIVQNVNERQTNVILGEREQVLYGPGFILDQLCGLSFRISSQSFYQVNAVQTEVLYRQAVELAHLAGAERVVDAYCGTGTIGLVAAKHGAARVVGVDSVASAIRDARENARHNGVENARFVVGDAGAFMREAAADGEQVDVVLMDPPRAGSSEEFLESLAGCAPARVVYISCNPETQARDVRQLERRGYRLRTLQPVDMFPHTDHIETIALLEREGGR</sequence>
<dbReference type="Gene3D" id="2.40.50.1070">
    <property type="match status" value="1"/>
</dbReference>
<dbReference type="GO" id="GO:0070475">
    <property type="term" value="P:rRNA base methylation"/>
    <property type="evidence" value="ECO:0007669"/>
    <property type="project" value="TreeGrafter"/>
</dbReference>
<evidence type="ECO:0000256" key="3">
    <source>
        <dbReference type="ARBA" id="ARBA00022691"/>
    </source>
</evidence>
<feature type="active site" description="Nucleophile" evidence="4">
    <location>
        <position position="400"/>
    </location>
</feature>
<feature type="region of interest" description="Disordered" evidence="6">
    <location>
        <begin position="91"/>
        <end position="124"/>
    </location>
</feature>
<feature type="binding site" evidence="4">
    <location>
        <position position="373"/>
    </location>
    <ligand>
        <name>S-adenosyl-L-methionine</name>
        <dbReference type="ChEBI" id="CHEBI:59789"/>
    </ligand>
</feature>
<feature type="compositionally biased region" description="Basic and acidic residues" evidence="6">
    <location>
        <begin position="104"/>
        <end position="121"/>
    </location>
</feature>
<evidence type="ECO:0000256" key="6">
    <source>
        <dbReference type="SAM" id="MobiDB-lite"/>
    </source>
</evidence>
<dbReference type="SUPFAM" id="SSF53335">
    <property type="entry name" value="S-adenosyl-L-methionine-dependent methyltransferases"/>
    <property type="match status" value="1"/>
</dbReference>
<dbReference type="GO" id="GO:0070041">
    <property type="term" value="F:rRNA (uridine-C5-)-methyltransferase activity"/>
    <property type="evidence" value="ECO:0007669"/>
    <property type="project" value="TreeGrafter"/>
</dbReference>
<keyword evidence="1 4" id="KW-0489">Methyltransferase</keyword>
<evidence type="ECO:0000256" key="2">
    <source>
        <dbReference type="ARBA" id="ARBA00022679"/>
    </source>
</evidence>
<dbReference type="InterPro" id="IPR030391">
    <property type="entry name" value="MeTrfase_TrmA_CS"/>
</dbReference>
<proteinExistence type="inferred from homology"/>
<dbReference type="FunFam" id="2.40.50.1070:FF:000003">
    <property type="entry name" value="23S rRNA (Uracil-5-)-methyltransferase RumA"/>
    <property type="match status" value="1"/>
</dbReference>
<dbReference type="NCBIfam" id="TIGR00479">
    <property type="entry name" value="rumA"/>
    <property type="match status" value="1"/>
</dbReference>
<dbReference type="Pfam" id="PF05958">
    <property type="entry name" value="tRNA_U5-meth_tr"/>
    <property type="match status" value="1"/>
</dbReference>
<keyword evidence="3 4" id="KW-0949">S-adenosyl-L-methionine</keyword>
<evidence type="ECO:0000256" key="5">
    <source>
        <dbReference type="PROSITE-ProRule" id="PRU10015"/>
    </source>
</evidence>
<gene>
    <name evidence="7" type="ORF">DMP12_02065</name>
</gene>
<dbReference type="PROSITE" id="PS51687">
    <property type="entry name" value="SAM_MT_RNA_M5U"/>
    <property type="match status" value="1"/>
</dbReference>
<protein>
    <submittedName>
        <fullName evidence="7">23S rRNA (Uracil(1939)-C(5))-methyltransferase RlmD</fullName>
    </submittedName>
</protein>
<dbReference type="RefSeq" id="WP_096227746.1">
    <property type="nucleotide sequence ID" value="NZ_CP168029.1"/>
</dbReference>
<feature type="compositionally biased region" description="Low complexity" evidence="6">
    <location>
        <begin position="91"/>
        <end position="103"/>
    </location>
</feature>
<dbReference type="Proteomes" id="UP000285258">
    <property type="component" value="Unassembled WGS sequence"/>
</dbReference>
<evidence type="ECO:0000256" key="1">
    <source>
        <dbReference type="ARBA" id="ARBA00022603"/>
    </source>
</evidence>
<dbReference type="PANTHER" id="PTHR11061:SF30">
    <property type="entry name" value="TRNA (URACIL(54)-C(5))-METHYLTRANSFERASE"/>
    <property type="match status" value="1"/>
</dbReference>
<organism evidence="7 8">
    <name type="scientific">Gordonibacter urolithinfaciens</name>
    <dbReference type="NCBI Taxonomy" id="1335613"/>
    <lineage>
        <taxon>Bacteria</taxon>
        <taxon>Bacillati</taxon>
        <taxon>Actinomycetota</taxon>
        <taxon>Coriobacteriia</taxon>
        <taxon>Eggerthellales</taxon>
        <taxon>Eggerthellaceae</taxon>
        <taxon>Gordonibacter</taxon>
    </lineage>
</organism>
<feature type="active site" evidence="5">
    <location>
        <position position="400"/>
    </location>
</feature>
<dbReference type="PROSITE" id="PS01231">
    <property type="entry name" value="TRMA_2"/>
    <property type="match status" value="1"/>
</dbReference>
<feature type="compositionally biased region" description="Basic and acidic residues" evidence="6">
    <location>
        <begin position="1"/>
        <end position="21"/>
    </location>
</feature>
<keyword evidence="2 4" id="KW-0808">Transferase</keyword>
<reference evidence="8" key="1">
    <citation type="submission" date="2018-05" db="EMBL/GenBank/DDBJ databases">
        <title>Genome Sequencing of selected type strains of the family Eggerthellaceae.</title>
        <authorList>
            <person name="Danylec N."/>
            <person name="Stoll D.A."/>
            <person name="Doetsch A."/>
            <person name="Huch M."/>
        </authorList>
    </citation>
    <scope>NUCLEOTIDE SEQUENCE [LARGE SCALE GENOMIC DNA]</scope>
    <source>
        <strain evidence="8">DSM 27213</strain>
    </source>
</reference>
<dbReference type="InterPro" id="IPR029063">
    <property type="entry name" value="SAM-dependent_MTases_sf"/>
</dbReference>
<dbReference type="PROSITE" id="PS01230">
    <property type="entry name" value="TRMA_1"/>
    <property type="match status" value="1"/>
</dbReference>
<feature type="binding site" evidence="4">
    <location>
        <position position="274"/>
    </location>
    <ligand>
        <name>S-adenosyl-L-methionine</name>
        <dbReference type="ChEBI" id="CHEBI:59789"/>
    </ligand>
</feature>
<comment type="similarity">
    <text evidence="4">Belongs to the class I-like SAM-binding methyltransferase superfamily. RNA M5U methyltransferase family.</text>
</comment>
<dbReference type="Gene3D" id="3.40.50.150">
    <property type="entry name" value="Vaccinia Virus protein VP39"/>
    <property type="match status" value="1"/>
</dbReference>